<evidence type="ECO:0000259" key="4">
    <source>
        <dbReference type="PROSITE" id="PS50004"/>
    </source>
</evidence>
<dbReference type="Proteomes" id="UP000000709">
    <property type="component" value="Unassembled WGS sequence"/>
</dbReference>
<feature type="compositionally biased region" description="Low complexity" evidence="3">
    <location>
        <begin position="278"/>
        <end position="290"/>
    </location>
</feature>
<dbReference type="RefSeq" id="XP_007373985.1">
    <property type="nucleotide sequence ID" value="XM_007373923.1"/>
</dbReference>
<dbReference type="GeneID" id="18873095"/>
<dbReference type="InParanoid" id="G3AID1"/>
<protein>
    <recommendedName>
        <fullName evidence="4">C2 domain-containing protein</fullName>
    </recommendedName>
</protein>
<dbReference type="STRING" id="619300.G3AID1"/>
<feature type="region of interest" description="Disordered" evidence="3">
    <location>
        <begin position="200"/>
        <end position="222"/>
    </location>
</feature>
<feature type="region of interest" description="Disordered" evidence="3">
    <location>
        <begin position="268"/>
        <end position="370"/>
    </location>
</feature>
<sequence length="522" mass="58620">MNSLSMNSIPSLRNDSPTIYPESADGTLVIMVVRAKHLPNRRKLDKQSPYVTVRLGTTAKKTPAAFRGGQVPEWTHEIRFPLTRDRKPILKLDVLDETKGDPTPIGNAEIDCSVLFTREEENGKYIYDNWFELSQGGKRAGMVYLEMTFYPSAPVLPSKIPIYPHDQVVTQEENYDVHDSYHEQPVYHRPQVPHKEDVFVNSESSTSSKGSSTFSHNTGKHYNESTGTVNSASAVFVNEQQYQENLKGAKKYALKFAKLKSKFNTREPLNTLWGGNESSTLSNHLSSSPSKRVVSPLSEYGSDDNSPYSHHEEDIQFISPPEPPRRDFKIVPPPRSPTPPPKSPSKSPLSESRRSPRRKPPADIPFEVGKLKDSTSIPFSADTIGLEDSEGLPTKVYLLDQPVKSLSYSADNIISPVKLKGDEIDPRYYAPTPSEHFNRNSRLTAGSATKDDLKVDLNTSETGYIGNGKFSPSVFQRIGRNYWSSESELDQQDKPKVPPKIPEGLTEAEYYVLEKEKFLRDL</sequence>
<evidence type="ECO:0000313" key="5">
    <source>
        <dbReference type="EMBL" id="EGW34401.1"/>
    </source>
</evidence>
<dbReference type="GO" id="GO:0046872">
    <property type="term" value="F:metal ion binding"/>
    <property type="evidence" value="ECO:0007669"/>
    <property type="project" value="UniProtKB-KW"/>
</dbReference>
<dbReference type="InterPro" id="IPR000008">
    <property type="entry name" value="C2_dom"/>
</dbReference>
<proteinExistence type="predicted"/>
<gene>
    <name evidence="5" type="ORF">SPAPADRAFT_59835</name>
</gene>
<dbReference type="FunCoup" id="G3AID1">
    <property type="interactions" value="129"/>
</dbReference>
<dbReference type="OrthoDB" id="270970at2759"/>
<reference evidence="5 6" key="1">
    <citation type="journal article" date="2011" name="Proc. Natl. Acad. Sci. U.S.A.">
        <title>Comparative genomics of xylose-fermenting fungi for enhanced biofuel production.</title>
        <authorList>
            <person name="Wohlbach D.J."/>
            <person name="Kuo A."/>
            <person name="Sato T.K."/>
            <person name="Potts K.M."/>
            <person name="Salamov A.A."/>
            <person name="LaButti K.M."/>
            <person name="Sun H."/>
            <person name="Clum A."/>
            <person name="Pangilinan J.L."/>
            <person name="Lindquist E.A."/>
            <person name="Lucas S."/>
            <person name="Lapidus A."/>
            <person name="Jin M."/>
            <person name="Gunawan C."/>
            <person name="Balan V."/>
            <person name="Dale B.E."/>
            <person name="Jeffries T.W."/>
            <person name="Zinkel R."/>
            <person name="Barry K.W."/>
            <person name="Grigoriev I.V."/>
            <person name="Gasch A.P."/>
        </authorList>
    </citation>
    <scope>NUCLEOTIDE SEQUENCE [LARGE SCALE GENOMIC DNA]</scope>
    <source>
        <strain evidence="6">NRRL Y-27907 / 11-Y1</strain>
    </source>
</reference>
<dbReference type="eggNOG" id="ENOG502RDJ2">
    <property type="taxonomic scope" value="Eukaryota"/>
</dbReference>
<dbReference type="KEGG" id="spaa:SPAPADRAFT_59835"/>
<dbReference type="AlphaFoldDB" id="G3AID1"/>
<organism evidence="6">
    <name type="scientific">Spathaspora passalidarum (strain NRRL Y-27907 / 11-Y1)</name>
    <dbReference type="NCBI Taxonomy" id="619300"/>
    <lineage>
        <taxon>Eukaryota</taxon>
        <taxon>Fungi</taxon>
        <taxon>Dikarya</taxon>
        <taxon>Ascomycota</taxon>
        <taxon>Saccharomycotina</taxon>
        <taxon>Pichiomycetes</taxon>
        <taxon>Debaryomycetaceae</taxon>
        <taxon>Spathaspora</taxon>
    </lineage>
</organism>
<dbReference type="SMART" id="SM00239">
    <property type="entry name" value="C2"/>
    <property type="match status" value="1"/>
</dbReference>
<dbReference type="PROSITE" id="PS50004">
    <property type="entry name" value="C2"/>
    <property type="match status" value="1"/>
</dbReference>
<dbReference type="CDD" id="cd08681">
    <property type="entry name" value="C2_fungal_Inn1p-like"/>
    <property type="match status" value="1"/>
</dbReference>
<feature type="compositionally biased region" description="Low complexity" evidence="3">
    <location>
        <begin position="202"/>
        <end position="215"/>
    </location>
</feature>
<keyword evidence="6" id="KW-1185">Reference proteome</keyword>
<feature type="compositionally biased region" description="Pro residues" evidence="3">
    <location>
        <begin position="331"/>
        <end position="343"/>
    </location>
</feature>
<keyword evidence="1" id="KW-0479">Metal-binding</keyword>
<evidence type="ECO:0000256" key="3">
    <source>
        <dbReference type="SAM" id="MobiDB-lite"/>
    </source>
</evidence>
<dbReference type="OMA" id="MIYLEMT"/>
<evidence type="ECO:0000256" key="1">
    <source>
        <dbReference type="ARBA" id="ARBA00022723"/>
    </source>
</evidence>
<dbReference type="EMBL" id="GL996500">
    <property type="protein sequence ID" value="EGW34401.1"/>
    <property type="molecule type" value="Genomic_DNA"/>
</dbReference>
<keyword evidence="2" id="KW-0106">Calcium</keyword>
<feature type="non-terminal residue" evidence="5">
    <location>
        <position position="522"/>
    </location>
</feature>
<dbReference type="PANTHER" id="PTHR46502:SF2">
    <property type="entry name" value="16 KDA PHLOEM PROTEIN 2"/>
    <property type="match status" value="1"/>
</dbReference>
<dbReference type="InterPro" id="IPR037791">
    <property type="entry name" value="C2_fungal_Inn1"/>
</dbReference>
<accession>G3AID1</accession>
<evidence type="ECO:0000256" key="2">
    <source>
        <dbReference type="ARBA" id="ARBA00022837"/>
    </source>
</evidence>
<name>G3AID1_SPAPN</name>
<evidence type="ECO:0000313" key="6">
    <source>
        <dbReference type="Proteomes" id="UP000000709"/>
    </source>
</evidence>
<dbReference type="SUPFAM" id="SSF49562">
    <property type="entry name" value="C2 domain (Calcium/lipid-binding domain, CaLB)"/>
    <property type="match status" value="1"/>
</dbReference>
<dbReference type="Gene3D" id="2.60.40.150">
    <property type="entry name" value="C2 domain"/>
    <property type="match status" value="1"/>
</dbReference>
<dbReference type="PANTHER" id="PTHR46502">
    <property type="entry name" value="C2 DOMAIN-CONTAINING"/>
    <property type="match status" value="1"/>
</dbReference>
<dbReference type="InterPro" id="IPR035892">
    <property type="entry name" value="C2_domain_sf"/>
</dbReference>
<feature type="domain" description="C2" evidence="4">
    <location>
        <begin position="9"/>
        <end position="125"/>
    </location>
</feature>
<dbReference type="HOGENOM" id="CLU_505248_0_0_1"/>
<dbReference type="Pfam" id="PF00168">
    <property type="entry name" value="C2"/>
    <property type="match status" value="1"/>
</dbReference>